<reference evidence="2 3" key="1">
    <citation type="journal article" date="2021" name="Sci. Rep.">
        <title>Phenotypic and genomic hallmarks of a novel, potentially pathogenic rapidly growing Mycobacterium species related to the Mycobacterium fortuitum complex.</title>
        <authorList>
            <person name="Gharbi R."/>
            <person name="Khanna V."/>
            <person name="Frigui W."/>
            <person name="Mhenni B."/>
            <person name="Brosch R."/>
            <person name="Mardassi H."/>
        </authorList>
    </citation>
    <scope>NUCLEOTIDE SEQUENCE [LARGE SCALE GENOMIC DNA]</scope>
    <source>
        <strain evidence="2 3">TNTM28</strain>
    </source>
</reference>
<protein>
    <submittedName>
        <fullName evidence="2">META domain-containing protein</fullName>
    </submittedName>
</protein>
<evidence type="ECO:0000313" key="3">
    <source>
        <dbReference type="Proteomes" id="UP000812982"/>
    </source>
</evidence>
<dbReference type="PANTHER" id="PTHR35535">
    <property type="entry name" value="HEAT SHOCK PROTEIN HSLJ"/>
    <property type="match status" value="1"/>
</dbReference>
<feature type="domain" description="DUF306" evidence="1">
    <location>
        <begin position="138"/>
        <end position="249"/>
    </location>
</feature>
<dbReference type="Proteomes" id="UP000812982">
    <property type="component" value="Unassembled WGS sequence"/>
</dbReference>
<comment type="caution">
    <text evidence="2">The sequence shown here is derived from an EMBL/GenBank/DDBJ whole genome shotgun (WGS) entry which is preliminary data.</text>
</comment>
<dbReference type="PROSITE" id="PS51257">
    <property type="entry name" value="PROKAR_LIPOPROTEIN"/>
    <property type="match status" value="1"/>
</dbReference>
<keyword evidence="3" id="KW-1185">Reference proteome</keyword>
<accession>A0ABS6KLZ5</accession>
<dbReference type="InterPro" id="IPR053147">
    <property type="entry name" value="Hsp_HslJ-like"/>
</dbReference>
<sequence length="257" mass="26315">MRLITLTSVAVAVIATTGCTESSSPAELSGRTFVSQQVDGDQIPGGGPLTVGFDGKQISTFAGCNHGSGTADLSEGRIATQLAMTMMACAPPAGDSDAWVSRFFAAQPAWSLDGDTLTLQTDAATVTLRDKKVVDPDRPLTGTTWRVTSLISAQAVTTSVALEQAKPTLTIAPDGAVSGFTGCNQITGHATVSGAPAVVEFGPLGTTKKACPPEVTEVEHAVLRVLTGSVQTAIDSDELHLTGADGYGLILRAEAGR</sequence>
<evidence type="ECO:0000313" key="2">
    <source>
        <dbReference type="EMBL" id="MBU9764622.1"/>
    </source>
</evidence>
<gene>
    <name evidence="2" type="ORF">FR943_12280</name>
</gene>
<dbReference type="EMBL" id="VOMB01000016">
    <property type="protein sequence ID" value="MBU9764622.1"/>
    <property type="molecule type" value="Genomic_DNA"/>
</dbReference>
<evidence type="ECO:0000259" key="1">
    <source>
        <dbReference type="Pfam" id="PF03724"/>
    </source>
</evidence>
<dbReference type="InterPro" id="IPR005184">
    <property type="entry name" value="DUF306_Meta_HslJ"/>
</dbReference>
<proteinExistence type="predicted"/>
<dbReference type="Pfam" id="PF03724">
    <property type="entry name" value="META"/>
    <property type="match status" value="2"/>
</dbReference>
<dbReference type="PANTHER" id="PTHR35535:SF2">
    <property type="entry name" value="DUF306 DOMAIN-CONTAINING PROTEIN"/>
    <property type="match status" value="1"/>
</dbReference>
<feature type="domain" description="DUF306" evidence="1">
    <location>
        <begin position="26"/>
        <end position="129"/>
    </location>
</feature>
<dbReference type="RefSeq" id="WP_217157320.1">
    <property type="nucleotide sequence ID" value="NZ_VOMB01000016.1"/>
</dbReference>
<organism evidence="2 3">
    <name type="scientific">[Mycobacterium] fortunisiensis</name>
    <dbReference type="NCBI Taxonomy" id="2600579"/>
    <lineage>
        <taxon>Bacteria</taxon>
        <taxon>Bacillati</taxon>
        <taxon>Actinomycetota</taxon>
        <taxon>Actinomycetes</taxon>
        <taxon>Mycobacteriales</taxon>
        <taxon>Mycobacteriaceae</taxon>
        <taxon>Mycolicibacterium</taxon>
    </lineage>
</organism>
<name>A0ABS6KLZ5_9MYCO</name>